<evidence type="ECO:0000313" key="1">
    <source>
        <dbReference type="EMBL" id="RUO44769.1"/>
    </source>
</evidence>
<dbReference type="AlphaFoldDB" id="A0AA94EG47"/>
<protein>
    <submittedName>
        <fullName evidence="1">Uncharacterized protein</fullName>
    </submittedName>
</protein>
<reference evidence="2" key="1">
    <citation type="journal article" date="2018" name="Front. Microbiol.">
        <title>Genome-Based Analysis Reveals the Taxonomy and Diversity of the Family Idiomarinaceae.</title>
        <authorList>
            <person name="Liu Y."/>
            <person name="Lai Q."/>
            <person name="Shao Z."/>
        </authorList>
    </citation>
    <scope>NUCLEOTIDE SEQUENCE [LARGE SCALE GENOMIC DNA]</scope>
    <source>
        <strain evidence="2">SN-14</strain>
    </source>
</reference>
<proteinExistence type="predicted"/>
<dbReference type="EMBL" id="PIPS01000001">
    <property type="protein sequence ID" value="RUO44769.1"/>
    <property type="molecule type" value="Genomic_DNA"/>
</dbReference>
<sequence length="125" mass="13837">MIMLSLALFGLLLSSAVSSALLLRVRTQAVYVDVVANAIINRNHLIVAEQRRLGRMPTAAELSATQHSSAIIWPFEITEYSAERVVYRLPLAQPQWQQRLLAKVAGTVVDGHWYGELQAPIVTAD</sequence>
<accession>A0AA94EG47</accession>
<keyword evidence="2" id="KW-1185">Reference proteome</keyword>
<dbReference type="Proteomes" id="UP000286680">
    <property type="component" value="Unassembled WGS sequence"/>
</dbReference>
<organism evidence="1 2">
    <name type="scientific">Idiomarina aquatica</name>
    <dbReference type="NCBI Taxonomy" id="1327752"/>
    <lineage>
        <taxon>Bacteria</taxon>
        <taxon>Pseudomonadati</taxon>
        <taxon>Pseudomonadota</taxon>
        <taxon>Gammaproteobacteria</taxon>
        <taxon>Alteromonadales</taxon>
        <taxon>Idiomarinaceae</taxon>
        <taxon>Idiomarina</taxon>
    </lineage>
</organism>
<comment type="caution">
    <text evidence="1">The sequence shown here is derived from an EMBL/GenBank/DDBJ whole genome shotgun (WGS) entry which is preliminary data.</text>
</comment>
<gene>
    <name evidence="1" type="ORF">CWE23_01655</name>
</gene>
<dbReference type="RefSeq" id="WP_126819208.1">
    <property type="nucleotide sequence ID" value="NZ_PIPS01000001.1"/>
</dbReference>
<evidence type="ECO:0000313" key="2">
    <source>
        <dbReference type="Proteomes" id="UP000286680"/>
    </source>
</evidence>
<name>A0AA94EG47_9GAMM</name>